<dbReference type="AlphaFoldDB" id="A0A915KAU0"/>
<dbReference type="PIRSF" id="PIRSF005673">
    <property type="entry name" value="Importin_alpha"/>
    <property type="match status" value="1"/>
</dbReference>
<dbReference type="GO" id="GO:0006606">
    <property type="term" value="P:protein import into nucleus"/>
    <property type="evidence" value="ECO:0007669"/>
    <property type="project" value="InterPro"/>
</dbReference>
<keyword evidence="2 5" id="KW-0813">Transport</keyword>
<feature type="repeat" description="ARM" evidence="6">
    <location>
        <begin position="205"/>
        <end position="233"/>
    </location>
</feature>
<dbReference type="InterPro" id="IPR036975">
    <property type="entry name" value="Importin-a_IBB_sf"/>
</dbReference>
<dbReference type="InterPro" id="IPR011989">
    <property type="entry name" value="ARM-like"/>
</dbReference>
<reference evidence="10" key="1">
    <citation type="submission" date="2022-11" db="UniProtKB">
        <authorList>
            <consortium name="WormBaseParasite"/>
        </authorList>
    </citation>
    <scope>IDENTIFICATION</scope>
</reference>
<evidence type="ECO:0000256" key="6">
    <source>
        <dbReference type="PROSITE-ProRule" id="PRU00259"/>
    </source>
</evidence>
<comment type="similarity">
    <text evidence="1 5">Belongs to the importin alpha family.</text>
</comment>
<dbReference type="InterPro" id="IPR002652">
    <property type="entry name" value="Importin-a_IBB"/>
</dbReference>
<feature type="domain" description="IBB" evidence="8">
    <location>
        <begin position="1"/>
        <end position="56"/>
    </location>
</feature>
<evidence type="ECO:0000256" key="1">
    <source>
        <dbReference type="ARBA" id="ARBA00010394"/>
    </source>
</evidence>
<dbReference type="InterPro" id="IPR000225">
    <property type="entry name" value="Armadillo"/>
</dbReference>
<dbReference type="InterPro" id="IPR024931">
    <property type="entry name" value="Importin_alpha"/>
</dbReference>
<dbReference type="InterPro" id="IPR016024">
    <property type="entry name" value="ARM-type_fold"/>
</dbReference>
<dbReference type="Pfam" id="PF00514">
    <property type="entry name" value="Arm"/>
    <property type="match status" value="8"/>
</dbReference>
<feature type="repeat" description="ARM" evidence="6">
    <location>
        <begin position="120"/>
        <end position="163"/>
    </location>
</feature>
<evidence type="ECO:0000256" key="4">
    <source>
        <dbReference type="ARBA" id="ARBA00022927"/>
    </source>
</evidence>
<name>A0A915KAU0_ROMCU</name>
<keyword evidence="4 5" id="KW-0653">Protein transport</keyword>
<dbReference type="SUPFAM" id="SSF48371">
    <property type="entry name" value="ARM repeat"/>
    <property type="match status" value="1"/>
</dbReference>
<dbReference type="InterPro" id="IPR032413">
    <property type="entry name" value="Arm_3"/>
</dbReference>
<dbReference type="WBParaSite" id="nRc.2.0.1.t35470-RA">
    <property type="protein sequence ID" value="nRc.2.0.1.t35470-RA"/>
    <property type="gene ID" value="nRc.2.0.1.g35470"/>
</dbReference>
<evidence type="ECO:0000256" key="7">
    <source>
        <dbReference type="SAM" id="MobiDB-lite"/>
    </source>
</evidence>
<dbReference type="SMART" id="SM00185">
    <property type="entry name" value="ARM"/>
    <property type="match status" value="8"/>
</dbReference>
<feature type="repeat" description="ARM" evidence="6">
    <location>
        <begin position="163"/>
        <end position="191"/>
    </location>
</feature>
<feature type="region of interest" description="Disordered" evidence="7">
    <location>
        <begin position="1"/>
        <end position="72"/>
    </location>
</feature>
<dbReference type="Gene3D" id="1.20.5.690">
    <property type="entry name" value="Importin-alpha, importin-beta-binding domain"/>
    <property type="match status" value="1"/>
</dbReference>
<feature type="compositionally biased region" description="Basic and acidic residues" evidence="7">
    <location>
        <begin position="38"/>
        <end position="56"/>
    </location>
</feature>
<evidence type="ECO:0000256" key="3">
    <source>
        <dbReference type="ARBA" id="ARBA00022737"/>
    </source>
</evidence>
<feature type="compositionally biased region" description="Basic and acidic residues" evidence="7">
    <location>
        <begin position="19"/>
        <end position="30"/>
    </location>
</feature>
<proteinExistence type="inferred from homology"/>
<dbReference type="GO" id="GO:0005737">
    <property type="term" value="C:cytoplasm"/>
    <property type="evidence" value="ECO:0007669"/>
    <property type="project" value="InterPro"/>
</dbReference>
<evidence type="ECO:0000256" key="2">
    <source>
        <dbReference type="ARBA" id="ARBA00022448"/>
    </source>
</evidence>
<dbReference type="Pfam" id="PF01749">
    <property type="entry name" value="IBB"/>
    <property type="match status" value="1"/>
</dbReference>
<protein>
    <recommendedName>
        <fullName evidence="5">Importin subunit alpha</fullName>
    </recommendedName>
</protein>
<keyword evidence="9" id="KW-1185">Reference proteome</keyword>
<evidence type="ECO:0000313" key="9">
    <source>
        <dbReference type="Proteomes" id="UP000887565"/>
    </source>
</evidence>
<evidence type="ECO:0000313" key="10">
    <source>
        <dbReference type="WBParaSite" id="nRc.2.0.1.t35470-RA"/>
    </source>
</evidence>
<dbReference type="Pfam" id="PF16186">
    <property type="entry name" value="Arm_3"/>
    <property type="match status" value="1"/>
</dbReference>
<evidence type="ECO:0000259" key="8">
    <source>
        <dbReference type="PROSITE" id="PS51214"/>
    </source>
</evidence>
<dbReference type="Proteomes" id="UP000887565">
    <property type="component" value="Unplaced"/>
</dbReference>
<feature type="compositionally biased region" description="Polar residues" evidence="7">
    <location>
        <begin position="1"/>
        <end position="12"/>
    </location>
</feature>
<dbReference type="GO" id="GO:0005634">
    <property type="term" value="C:nucleus"/>
    <property type="evidence" value="ECO:0007669"/>
    <property type="project" value="UniProtKB-ARBA"/>
</dbReference>
<dbReference type="PROSITE" id="PS51214">
    <property type="entry name" value="IBB"/>
    <property type="match status" value="1"/>
</dbReference>
<dbReference type="OMA" id="EMIQMLY"/>
<organism evidence="9 10">
    <name type="scientific">Romanomermis culicivorax</name>
    <name type="common">Nematode worm</name>
    <dbReference type="NCBI Taxonomy" id="13658"/>
    <lineage>
        <taxon>Eukaryota</taxon>
        <taxon>Metazoa</taxon>
        <taxon>Ecdysozoa</taxon>
        <taxon>Nematoda</taxon>
        <taxon>Enoplea</taxon>
        <taxon>Dorylaimia</taxon>
        <taxon>Mermithida</taxon>
        <taxon>Mermithoidea</taxon>
        <taxon>Mermithidae</taxon>
        <taxon>Romanomermis</taxon>
    </lineage>
</organism>
<dbReference type="PROSITE" id="PS50176">
    <property type="entry name" value="ARM_REPEAT"/>
    <property type="match status" value="4"/>
</dbReference>
<keyword evidence="3" id="KW-0677">Repeat</keyword>
<dbReference type="FunFam" id="1.25.10.10:FF:000021">
    <property type="entry name" value="Importin subunit alpha"/>
    <property type="match status" value="1"/>
</dbReference>
<evidence type="ECO:0000256" key="5">
    <source>
        <dbReference type="PIRNR" id="PIRNR005673"/>
    </source>
</evidence>
<dbReference type="GO" id="GO:0061608">
    <property type="term" value="F:nuclear import signal receptor activity"/>
    <property type="evidence" value="ECO:0007669"/>
    <property type="project" value="InterPro"/>
</dbReference>
<feature type="repeat" description="ARM" evidence="6">
    <location>
        <begin position="290"/>
        <end position="332"/>
    </location>
</feature>
<accession>A0A915KAU0</accession>
<dbReference type="PANTHER" id="PTHR23316">
    <property type="entry name" value="IMPORTIN ALPHA"/>
    <property type="match status" value="1"/>
</dbReference>
<sequence>MPGENPSSFSSRYKNRALTTEELRRRREEGSLQLRKLKRDEQLSKKRNVAIHDNEKVNGSAATGSSSSLDVDSSMESITPEMIAELQSDEPELQMSATQQFRKLLSKEPNPPIDEVIQTGLVPRFVQLLMQESNPSLQFEAAWALTNIASGNAAQTRTVVEAGAVPLFVQMLSSNVENVQEQAVWALGNIAGDSPECRDYVIMCGILPPLLRILETSVSLSMLRNAVWALSNLCRGKNPPPEFAKVSICLPQLAHMLFHTDADLLADACWALSYLSDGPDDRIQAVIDTGVCRRLVELLMHPQQSVVSAALRAVGNIVTGDDNQTQVIIAASALPCLNHLLRHQKETIKKETCWTISNITAGNRSQIQSVIDANIFPTLVEILGKAEYKTRKEAAWAITNAGSGGTAEQVRYLVQCNCVPPLCDLLTVMDSNIVSVALNGLENILKVGQQLDKNQNPYAVLIEECGGLDKIEFLQQHENMEIYLKAYDLIEKFFGSANEDNEDKMLAPDVDDDLKQFQFETQHQQQNVQESSGQQFNF</sequence>
<dbReference type="Gene3D" id="1.25.10.10">
    <property type="entry name" value="Leucine-rich Repeat Variant"/>
    <property type="match status" value="1"/>
</dbReference>